<dbReference type="SUPFAM" id="SSF47676">
    <property type="entry name" value="Conserved domain common to transcription factors TFIIS, elongin A, CRSP70"/>
    <property type="match status" value="1"/>
</dbReference>
<feature type="domain" description="TFIIS N-terminal" evidence="5">
    <location>
        <begin position="1"/>
        <end position="84"/>
    </location>
</feature>
<organism evidence="6 7">
    <name type="scientific">Chionoecetes opilio</name>
    <name type="common">Atlantic snow crab</name>
    <name type="synonym">Cancer opilio</name>
    <dbReference type="NCBI Taxonomy" id="41210"/>
    <lineage>
        <taxon>Eukaryota</taxon>
        <taxon>Metazoa</taxon>
        <taxon>Ecdysozoa</taxon>
        <taxon>Arthropoda</taxon>
        <taxon>Crustacea</taxon>
        <taxon>Multicrustacea</taxon>
        <taxon>Malacostraca</taxon>
        <taxon>Eumalacostraca</taxon>
        <taxon>Eucarida</taxon>
        <taxon>Decapoda</taxon>
        <taxon>Pleocyemata</taxon>
        <taxon>Brachyura</taxon>
        <taxon>Eubrachyura</taxon>
        <taxon>Majoidea</taxon>
        <taxon>Majidae</taxon>
        <taxon>Chionoecetes</taxon>
    </lineage>
</organism>
<dbReference type="InterPro" id="IPR010684">
    <property type="entry name" value="RNA_pol_II_trans_fac_SIII_A"/>
</dbReference>
<evidence type="ECO:0000256" key="4">
    <source>
        <dbReference type="SAM" id="MobiDB-lite"/>
    </source>
</evidence>
<dbReference type="GO" id="GO:0006368">
    <property type="term" value="P:transcription elongation by RNA polymerase II"/>
    <property type="evidence" value="ECO:0007669"/>
    <property type="project" value="InterPro"/>
</dbReference>
<sequence length="891" mass="100882">MAEEAITKEYEVVLWVVVQAEGDMGFLLQVLYYLHKLNHLNVTVGHLEETGVGKTVNALRHQGGKVGEKARGLVNKWKAMVTAEEEEEEEEEAGENEEEPQPKVEAAAPSRVSEANDLPPPSGGEQCRRRGQCPVEVLCRGLASALDCCCCHTGGQGGSRAGSAAKEVQDDLEDEEEEDEEDCLQIEENNNPAAEDNDGHGSDHSLEEEPQPATSVPRSSYGYSQDGSSDSGAEDAGDYNPLTSRRDYQVNTGMPVTEYHPSAMSQSPRTSSPESGGDSPGGGRDWKNGTSARSPQKKGSREEKERSREREKHGSREREKHGSREREKHGSREREKYGSREREKYGSREREKHGSREREKHSSREREKHGSKGKRKHRDSSSSHERDRKRDKHRDKHRNKEEERTEDTEDEKRSKSHKDKHRDREKHQARPRESKHRVDDSSERDPCKYDRESDASVVNGFNTPEHRDRSSSSKRESRERERSVGERQKEKVDEGHYQSGESAHQNRLAERTKLEKESGKEKHRDGSKKDKHKREHREKEESPERPKKDKKSKPFAVEEEGCSAASNSVNKDNRGGERTGKGKQKDNKHKQKDSSKKDKHKRESPDKQEVEQHHSAGERNKKEKKAKQQTPMDSGFGAVLMGLDTQAKKKKKKKRKEGDKERDSGSDEEQPSTSGGTRKAHTGDGGLPATKKPKLLSGSVDRLPRLPPVMVPDNKPLLPEITPNYKPLPRMPVRDGAPEPCFSKMTEEEALNFVFQSKSNKRSKVYSGKVCGLSFVPSLYDSCIRVLQENIDALEFTGGIPFEILRPVLDRATPKQLLNLEDYNHYLLEDSDVLWEVHCRKDFKHGVRIGCCRGLITQRWLGSSWRECLGRNELEGMVGEEHKGENGWGRA</sequence>
<comment type="caution">
    <text evidence="6">The sequence shown here is derived from an EMBL/GenBank/DDBJ whole genome shotgun (WGS) entry which is preliminary data.</text>
</comment>
<feature type="compositionally biased region" description="Basic residues" evidence="4">
    <location>
        <begin position="414"/>
        <end position="424"/>
    </location>
</feature>
<dbReference type="Gene3D" id="6.10.250.3180">
    <property type="match status" value="1"/>
</dbReference>
<evidence type="ECO:0000313" key="6">
    <source>
        <dbReference type="EMBL" id="KAG0728392.1"/>
    </source>
</evidence>
<dbReference type="GO" id="GO:0070449">
    <property type="term" value="C:elongin complex"/>
    <property type="evidence" value="ECO:0007669"/>
    <property type="project" value="InterPro"/>
</dbReference>
<accession>A0A8J4YJQ4</accession>
<dbReference type="OrthoDB" id="21513at2759"/>
<dbReference type="GO" id="GO:0003746">
    <property type="term" value="F:translation elongation factor activity"/>
    <property type="evidence" value="ECO:0007669"/>
    <property type="project" value="UniProtKB-KW"/>
</dbReference>
<feature type="compositionally biased region" description="Basic and acidic residues" evidence="4">
    <location>
        <begin position="592"/>
        <end position="621"/>
    </location>
</feature>
<feature type="compositionally biased region" description="Basic and acidic residues" evidence="4">
    <location>
        <begin position="197"/>
        <end position="207"/>
    </location>
</feature>
<reference evidence="6" key="1">
    <citation type="submission" date="2020-07" db="EMBL/GenBank/DDBJ databases">
        <title>The High-quality genome of the commercially important snow crab, Chionoecetes opilio.</title>
        <authorList>
            <person name="Jeong J.-H."/>
            <person name="Ryu S."/>
        </authorList>
    </citation>
    <scope>NUCLEOTIDE SEQUENCE</scope>
    <source>
        <strain evidence="6">MADBK_172401_WGS</strain>
        <tissue evidence="6">Digestive gland</tissue>
    </source>
</reference>
<dbReference type="PANTHER" id="PTHR15141">
    <property type="entry name" value="TRANSCRIPTION ELONGATION FACTOR B POLYPEPTIDE 3"/>
    <property type="match status" value="1"/>
</dbReference>
<dbReference type="PANTHER" id="PTHR15141:SF76">
    <property type="entry name" value="TRANSCRIPTION ELONGATION FACTOR B POLYPEPTIDE 3"/>
    <property type="match status" value="1"/>
</dbReference>
<feature type="region of interest" description="Disordered" evidence="4">
    <location>
        <begin position="155"/>
        <end position="708"/>
    </location>
</feature>
<keyword evidence="7" id="KW-1185">Reference proteome</keyword>
<comment type="subcellular location">
    <subcellularLocation>
        <location evidence="1 3">Nucleus</location>
    </subcellularLocation>
</comment>
<feature type="compositionally biased region" description="Low complexity" evidence="4">
    <location>
        <begin position="219"/>
        <end position="231"/>
    </location>
</feature>
<dbReference type="SMART" id="SM00509">
    <property type="entry name" value="TFS2N"/>
    <property type="match status" value="1"/>
</dbReference>
<dbReference type="Proteomes" id="UP000770661">
    <property type="component" value="Unassembled WGS sequence"/>
</dbReference>
<feature type="region of interest" description="Disordered" evidence="4">
    <location>
        <begin position="81"/>
        <end position="129"/>
    </location>
</feature>
<feature type="compositionally biased region" description="Basic and acidic residues" evidence="4">
    <location>
        <begin position="464"/>
        <end position="496"/>
    </location>
</feature>
<feature type="compositionally biased region" description="Basic and acidic residues" evidence="4">
    <location>
        <begin position="571"/>
        <end position="585"/>
    </location>
</feature>
<feature type="compositionally biased region" description="Basic and acidic residues" evidence="4">
    <location>
        <begin position="425"/>
        <end position="454"/>
    </location>
</feature>
<protein>
    <submittedName>
        <fullName evidence="6">Transcription elongation factor B polypeptide 3</fullName>
    </submittedName>
</protein>
<dbReference type="InterPro" id="IPR051870">
    <property type="entry name" value="Elongin-A_domain"/>
</dbReference>
<dbReference type="PROSITE" id="PS51319">
    <property type="entry name" value="TFIIS_N"/>
    <property type="match status" value="1"/>
</dbReference>
<dbReference type="Pfam" id="PF06881">
    <property type="entry name" value="Elongin_A"/>
    <property type="match status" value="1"/>
</dbReference>
<dbReference type="Gene3D" id="1.20.930.10">
    <property type="entry name" value="Conserved domain common to transcription factors TFIIS, elongin A, CRSP70"/>
    <property type="match status" value="1"/>
</dbReference>
<name>A0A8J4YJQ4_CHIOP</name>
<evidence type="ECO:0000256" key="3">
    <source>
        <dbReference type="PROSITE-ProRule" id="PRU00649"/>
    </source>
</evidence>
<evidence type="ECO:0000256" key="2">
    <source>
        <dbReference type="ARBA" id="ARBA00023242"/>
    </source>
</evidence>
<evidence type="ECO:0000313" key="7">
    <source>
        <dbReference type="Proteomes" id="UP000770661"/>
    </source>
</evidence>
<feature type="compositionally biased region" description="Basic and acidic residues" evidence="4">
    <location>
        <begin position="379"/>
        <end position="388"/>
    </location>
</feature>
<dbReference type="InterPro" id="IPR017923">
    <property type="entry name" value="TFIIS_N"/>
</dbReference>
<feature type="compositionally biased region" description="Acidic residues" evidence="4">
    <location>
        <begin position="83"/>
        <end position="99"/>
    </location>
</feature>
<dbReference type="Pfam" id="PF08711">
    <property type="entry name" value="Med26"/>
    <property type="match status" value="1"/>
</dbReference>
<feature type="compositionally biased region" description="Basic and acidic residues" evidence="4">
    <location>
        <begin position="299"/>
        <end position="370"/>
    </location>
</feature>
<keyword evidence="6" id="KW-0251">Elongation factor</keyword>
<feature type="compositionally biased region" description="Acidic residues" evidence="4">
    <location>
        <begin position="170"/>
        <end position="185"/>
    </location>
</feature>
<feature type="compositionally biased region" description="Basic and acidic residues" evidence="4">
    <location>
        <begin position="656"/>
        <end position="665"/>
    </location>
</feature>
<dbReference type="InterPro" id="IPR003617">
    <property type="entry name" value="TFIIS/CRSP70_N_sub"/>
</dbReference>
<keyword evidence="2 3" id="KW-0539">Nucleus</keyword>
<keyword evidence="6" id="KW-0648">Protein biosynthesis</keyword>
<proteinExistence type="predicted"/>
<evidence type="ECO:0000256" key="1">
    <source>
        <dbReference type="ARBA" id="ARBA00004123"/>
    </source>
</evidence>
<dbReference type="AlphaFoldDB" id="A0A8J4YJQ4"/>
<feature type="compositionally biased region" description="Basic and acidic residues" evidence="4">
    <location>
        <begin position="507"/>
        <end position="528"/>
    </location>
</feature>
<dbReference type="InterPro" id="IPR035441">
    <property type="entry name" value="TFIIS/LEDGF_dom_sf"/>
</dbReference>
<dbReference type="EMBL" id="JACEEZ010002269">
    <property type="protein sequence ID" value="KAG0728392.1"/>
    <property type="molecule type" value="Genomic_DNA"/>
</dbReference>
<feature type="compositionally biased region" description="Basic and acidic residues" evidence="4">
    <location>
        <begin position="537"/>
        <end position="547"/>
    </location>
</feature>
<gene>
    <name evidence="6" type="primary">EloA</name>
    <name evidence="6" type="ORF">GWK47_032570</name>
</gene>
<evidence type="ECO:0000259" key="5">
    <source>
        <dbReference type="PROSITE" id="PS51319"/>
    </source>
</evidence>